<comment type="caution">
    <text evidence="1">The sequence shown here is derived from an EMBL/GenBank/DDBJ whole genome shotgun (WGS) entry which is preliminary data.</text>
</comment>
<feature type="non-terminal residue" evidence="1">
    <location>
        <position position="1"/>
    </location>
</feature>
<protein>
    <submittedName>
        <fullName evidence="1">Uncharacterized protein</fullName>
    </submittedName>
</protein>
<reference evidence="1" key="1">
    <citation type="journal article" date="2014" name="Front. Microbiol.">
        <title>High frequency of phylogenetically diverse reductive dehalogenase-homologous genes in deep subseafloor sedimentary metagenomes.</title>
        <authorList>
            <person name="Kawai M."/>
            <person name="Futagami T."/>
            <person name="Toyoda A."/>
            <person name="Takaki Y."/>
            <person name="Nishi S."/>
            <person name="Hori S."/>
            <person name="Arai W."/>
            <person name="Tsubouchi T."/>
            <person name="Morono Y."/>
            <person name="Uchiyama I."/>
            <person name="Ito T."/>
            <person name="Fujiyama A."/>
            <person name="Inagaki F."/>
            <person name="Takami H."/>
        </authorList>
    </citation>
    <scope>NUCLEOTIDE SEQUENCE</scope>
    <source>
        <strain evidence="1">Expedition CK06-06</strain>
    </source>
</reference>
<organism evidence="1">
    <name type="scientific">marine sediment metagenome</name>
    <dbReference type="NCBI Taxonomy" id="412755"/>
    <lineage>
        <taxon>unclassified sequences</taxon>
        <taxon>metagenomes</taxon>
        <taxon>ecological metagenomes</taxon>
    </lineage>
</organism>
<name>X1QWN4_9ZZZZ</name>
<dbReference type="EMBL" id="BARV01039225">
    <property type="protein sequence ID" value="GAI55300.1"/>
    <property type="molecule type" value="Genomic_DNA"/>
</dbReference>
<evidence type="ECO:0000313" key="1">
    <source>
        <dbReference type="EMBL" id="GAI55300.1"/>
    </source>
</evidence>
<dbReference type="AlphaFoldDB" id="X1QWN4"/>
<gene>
    <name evidence="1" type="ORF">S06H3_60190</name>
</gene>
<proteinExistence type="predicted"/>
<accession>X1QWN4</accession>
<sequence length="46" mass="4999">TLIDVEGALTLAGAPALHPTDGITVFQTGDLMNENTKIYYYWAIAE</sequence>